<evidence type="ECO:0000259" key="2">
    <source>
        <dbReference type="Pfam" id="PF07859"/>
    </source>
</evidence>
<keyword evidence="1" id="KW-0378">Hydrolase</keyword>
<sequence length="353" mass="38769">MTNYTDMNTLLKLGQIDPELKELLDANPLPVLDYSSLRDFSELYAKNSERAKGLLGPSPPGVKVTELQYPTRDGFHNRAKLLQPTEFPEKGSPLIVMIHGGGFCFGSPEGEEQTCRNFVLALGATCVAVAYRLAPDYRFPHALNDCWDALKWCAENAVSWSADTTVGFIVGGSSAGANIAAILAHLARDEGLAPPLTGQYLAIPLLLPDDSMPEKYRSLWVARQQNADAPILPKAALDMFMRAYKADTTDTVNFAVFNHPRGHRHLPPVYLQVDGMDPLRDDGIIYERVLREASGVETKMDVYPGLPHGHWSFFPMLAASTQARKDQLAGMGWLLGRMPEISRVSFGPVAATV</sequence>
<dbReference type="PANTHER" id="PTHR48081">
    <property type="entry name" value="AB HYDROLASE SUPERFAMILY PROTEIN C4A8.06C"/>
    <property type="match status" value="1"/>
</dbReference>
<dbReference type="Proteomes" id="UP000027920">
    <property type="component" value="Unassembled WGS sequence"/>
</dbReference>
<keyword evidence="4" id="KW-1185">Reference proteome</keyword>
<gene>
    <name evidence="3" type="ORF">A1O9_07995</name>
</gene>
<dbReference type="AlphaFoldDB" id="A0A072P8J0"/>
<dbReference type="EMBL" id="AMGV01000006">
    <property type="protein sequence ID" value="KEF56414.1"/>
    <property type="molecule type" value="Genomic_DNA"/>
</dbReference>
<dbReference type="InterPro" id="IPR029058">
    <property type="entry name" value="AB_hydrolase_fold"/>
</dbReference>
<dbReference type="GO" id="GO:0016787">
    <property type="term" value="F:hydrolase activity"/>
    <property type="evidence" value="ECO:0007669"/>
    <property type="project" value="UniProtKB-KW"/>
</dbReference>
<dbReference type="SUPFAM" id="SSF53474">
    <property type="entry name" value="alpha/beta-Hydrolases"/>
    <property type="match status" value="1"/>
</dbReference>
<dbReference type="OrthoDB" id="408631at2759"/>
<dbReference type="InterPro" id="IPR013094">
    <property type="entry name" value="AB_hydrolase_3"/>
</dbReference>
<feature type="domain" description="Alpha/beta hydrolase fold-3" evidence="2">
    <location>
        <begin position="95"/>
        <end position="310"/>
    </location>
</feature>
<dbReference type="PANTHER" id="PTHR48081:SF8">
    <property type="entry name" value="ALPHA_BETA HYDROLASE FOLD-3 DOMAIN-CONTAINING PROTEIN-RELATED"/>
    <property type="match status" value="1"/>
</dbReference>
<proteinExistence type="predicted"/>
<protein>
    <recommendedName>
        <fullName evidence="2">Alpha/beta hydrolase fold-3 domain-containing protein</fullName>
    </recommendedName>
</protein>
<dbReference type="HOGENOM" id="CLU_012494_6_3_1"/>
<accession>A0A072P8J0</accession>
<evidence type="ECO:0000313" key="3">
    <source>
        <dbReference type="EMBL" id="KEF56414.1"/>
    </source>
</evidence>
<name>A0A072P8J0_9EURO</name>
<reference evidence="3 4" key="1">
    <citation type="submission" date="2013-03" db="EMBL/GenBank/DDBJ databases">
        <title>The Genome Sequence of Exophiala aquamarina CBS 119918.</title>
        <authorList>
            <consortium name="The Broad Institute Genomics Platform"/>
            <person name="Cuomo C."/>
            <person name="de Hoog S."/>
            <person name="Gorbushina A."/>
            <person name="Walker B."/>
            <person name="Young S.K."/>
            <person name="Zeng Q."/>
            <person name="Gargeya S."/>
            <person name="Fitzgerald M."/>
            <person name="Haas B."/>
            <person name="Abouelleil A."/>
            <person name="Allen A.W."/>
            <person name="Alvarado L."/>
            <person name="Arachchi H.M."/>
            <person name="Berlin A.M."/>
            <person name="Chapman S.B."/>
            <person name="Gainer-Dewar J."/>
            <person name="Goldberg J."/>
            <person name="Griggs A."/>
            <person name="Gujja S."/>
            <person name="Hansen M."/>
            <person name="Howarth C."/>
            <person name="Imamovic A."/>
            <person name="Ireland A."/>
            <person name="Larimer J."/>
            <person name="McCowan C."/>
            <person name="Murphy C."/>
            <person name="Pearson M."/>
            <person name="Poon T.W."/>
            <person name="Priest M."/>
            <person name="Roberts A."/>
            <person name="Saif S."/>
            <person name="Shea T."/>
            <person name="Sisk P."/>
            <person name="Sykes S."/>
            <person name="Wortman J."/>
            <person name="Nusbaum C."/>
            <person name="Birren B."/>
        </authorList>
    </citation>
    <scope>NUCLEOTIDE SEQUENCE [LARGE SCALE GENOMIC DNA]</scope>
    <source>
        <strain evidence="3 4">CBS 119918</strain>
    </source>
</reference>
<dbReference type="Gene3D" id="3.40.50.1820">
    <property type="entry name" value="alpha/beta hydrolase"/>
    <property type="match status" value="1"/>
</dbReference>
<dbReference type="Pfam" id="PF07859">
    <property type="entry name" value="Abhydrolase_3"/>
    <property type="match status" value="1"/>
</dbReference>
<dbReference type="RefSeq" id="XP_013259004.1">
    <property type="nucleotide sequence ID" value="XM_013403550.1"/>
</dbReference>
<dbReference type="GeneID" id="25282908"/>
<organism evidence="3 4">
    <name type="scientific">Exophiala aquamarina CBS 119918</name>
    <dbReference type="NCBI Taxonomy" id="1182545"/>
    <lineage>
        <taxon>Eukaryota</taxon>
        <taxon>Fungi</taxon>
        <taxon>Dikarya</taxon>
        <taxon>Ascomycota</taxon>
        <taxon>Pezizomycotina</taxon>
        <taxon>Eurotiomycetes</taxon>
        <taxon>Chaetothyriomycetidae</taxon>
        <taxon>Chaetothyriales</taxon>
        <taxon>Herpotrichiellaceae</taxon>
        <taxon>Exophiala</taxon>
    </lineage>
</organism>
<evidence type="ECO:0000256" key="1">
    <source>
        <dbReference type="ARBA" id="ARBA00022801"/>
    </source>
</evidence>
<dbReference type="STRING" id="1182545.A0A072P8J0"/>
<dbReference type="InterPro" id="IPR050300">
    <property type="entry name" value="GDXG_lipolytic_enzyme"/>
</dbReference>
<dbReference type="VEuPathDB" id="FungiDB:A1O9_07995"/>
<evidence type="ECO:0000313" key="4">
    <source>
        <dbReference type="Proteomes" id="UP000027920"/>
    </source>
</evidence>
<comment type="caution">
    <text evidence="3">The sequence shown here is derived from an EMBL/GenBank/DDBJ whole genome shotgun (WGS) entry which is preliminary data.</text>
</comment>